<evidence type="ECO:0000256" key="7">
    <source>
        <dbReference type="ARBA" id="ARBA00047851"/>
    </source>
</evidence>
<keyword evidence="3 9" id="KW-0479">Metal-binding</keyword>
<dbReference type="Proteomes" id="UP000641588">
    <property type="component" value="Unassembled WGS sequence"/>
</dbReference>
<comment type="catalytic activity">
    <reaction evidence="7 9 10">
        <text>2-(2-carboxy-4-methylthiazol-5-yl)ethyl phosphate + 4-amino-2-methyl-5-(diphosphooxymethyl)pyrimidine + 2 H(+) = thiamine phosphate + CO2 + diphosphate</text>
        <dbReference type="Rhea" id="RHEA:47848"/>
        <dbReference type="ChEBI" id="CHEBI:15378"/>
        <dbReference type="ChEBI" id="CHEBI:16526"/>
        <dbReference type="ChEBI" id="CHEBI:33019"/>
        <dbReference type="ChEBI" id="CHEBI:37575"/>
        <dbReference type="ChEBI" id="CHEBI:57841"/>
        <dbReference type="ChEBI" id="CHEBI:62890"/>
        <dbReference type="EC" id="2.5.1.3"/>
    </reaction>
</comment>
<protein>
    <recommendedName>
        <fullName evidence="9">Thiamine-phosphate synthase</fullName>
        <shortName evidence="9">TP synthase</shortName>
        <shortName evidence="9">TPS</shortName>
        <ecNumber evidence="9">2.5.1.3</ecNumber>
    </recommendedName>
    <alternativeName>
        <fullName evidence="9">Thiamine-phosphate pyrophosphorylase</fullName>
        <shortName evidence="9">TMP pyrophosphorylase</shortName>
        <shortName evidence="9">TMP-PPase</shortName>
    </alternativeName>
</protein>
<dbReference type="CDD" id="cd00564">
    <property type="entry name" value="TMP_TenI"/>
    <property type="match status" value="1"/>
</dbReference>
<comment type="pathway">
    <text evidence="1 9 11">Cofactor biosynthesis; thiamine diphosphate biosynthesis; thiamine phosphate from 4-amino-2-methyl-5-diphosphomethylpyrimidine and 4-methyl-5-(2-phosphoethyl)-thiazole: step 1/1.</text>
</comment>
<dbReference type="EMBL" id="WHOD01000070">
    <property type="protein sequence ID" value="NOU95268.1"/>
    <property type="molecule type" value="Genomic_DNA"/>
</dbReference>
<keyword evidence="4 9" id="KW-0460">Magnesium</keyword>
<evidence type="ECO:0000313" key="13">
    <source>
        <dbReference type="EMBL" id="NOU95268.1"/>
    </source>
</evidence>
<dbReference type="GO" id="GO:0009229">
    <property type="term" value="P:thiamine diphosphate biosynthetic process"/>
    <property type="evidence" value="ECO:0007669"/>
    <property type="project" value="UniProtKB-UniRule"/>
</dbReference>
<keyword evidence="5 9" id="KW-0784">Thiamine biosynthesis</keyword>
<dbReference type="GO" id="GO:0004789">
    <property type="term" value="F:thiamine-phosphate diphosphorylase activity"/>
    <property type="evidence" value="ECO:0007669"/>
    <property type="project" value="UniProtKB-UniRule"/>
</dbReference>
<feature type="binding site" evidence="9">
    <location>
        <position position="127"/>
    </location>
    <ligand>
        <name>4-amino-2-methyl-5-(diphosphooxymethyl)pyrimidine</name>
        <dbReference type="ChEBI" id="CHEBI:57841"/>
    </ligand>
</feature>
<comment type="function">
    <text evidence="9">Condenses 4-methyl-5-(beta-hydroxyethyl)thiazole monophosphate (THZ-P) and 2-methyl-4-amino-5-hydroxymethyl pyrimidine pyrophosphate (HMP-PP) to form thiamine monophosphate (TMP).</text>
</comment>
<evidence type="ECO:0000256" key="10">
    <source>
        <dbReference type="RuleBase" id="RU003826"/>
    </source>
</evidence>
<dbReference type="PANTHER" id="PTHR20857:SF15">
    <property type="entry name" value="THIAMINE-PHOSPHATE SYNTHASE"/>
    <property type="match status" value="1"/>
</dbReference>
<dbReference type="AlphaFoldDB" id="A0A972GW39"/>
<reference evidence="13" key="1">
    <citation type="submission" date="2019-10" db="EMBL/GenBank/DDBJ databases">
        <title>Description of Paenibacillus glebae sp. nov.</title>
        <authorList>
            <person name="Carlier A."/>
            <person name="Qi S."/>
        </authorList>
    </citation>
    <scope>NUCLEOTIDE SEQUENCE</scope>
    <source>
        <strain evidence="13">LMG 31456</strain>
    </source>
</reference>
<dbReference type="GO" id="GO:0000287">
    <property type="term" value="F:magnesium ion binding"/>
    <property type="evidence" value="ECO:0007669"/>
    <property type="project" value="UniProtKB-UniRule"/>
</dbReference>
<dbReference type="InterPro" id="IPR034291">
    <property type="entry name" value="TMP_synthase"/>
</dbReference>
<feature type="binding site" evidence="9">
    <location>
        <position position="155"/>
    </location>
    <ligand>
        <name>2-[(2R,5Z)-2-carboxy-4-methylthiazol-5(2H)-ylidene]ethyl phosphate</name>
        <dbReference type="ChEBI" id="CHEBI:62899"/>
    </ligand>
</feature>
<proteinExistence type="inferred from homology"/>
<feature type="binding site" evidence="9">
    <location>
        <position position="60"/>
    </location>
    <ligand>
        <name>Mg(2+)</name>
        <dbReference type="ChEBI" id="CHEBI:18420"/>
    </ligand>
</feature>
<dbReference type="SUPFAM" id="SSF51391">
    <property type="entry name" value="Thiamin phosphate synthase"/>
    <property type="match status" value="1"/>
</dbReference>
<feature type="binding site" evidence="9">
    <location>
        <begin position="124"/>
        <end position="126"/>
    </location>
    <ligand>
        <name>2-[(2R,5Z)-2-carboxy-4-methylthiazol-5(2H)-ylidene]ethyl phosphate</name>
        <dbReference type="ChEBI" id="CHEBI:62899"/>
    </ligand>
</feature>
<evidence type="ECO:0000256" key="1">
    <source>
        <dbReference type="ARBA" id="ARBA00005165"/>
    </source>
</evidence>
<evidence type="ECO:0000256" key="3">
    <source>
        <dbReference type="ARBA" id="ARBA00022723"/>
    </source>
</evidence>
<evidence type="ECO:0000313" key="14">
    <source>
        <dbReference type="Proteomes" id="UP000641588"/>
    </source>
</evidence>
<evidence type="ECO:0000256" key="4">
    <source>
        <dbReference type="ARBA" id="ARBA00022842"/>
    </source>
</evidence>
<dbReference type="HAMAP" id="MF_00097">
    <property type="entry name" value="TMP_synthase"/>
    <property type="match status" value="1"/>
</dbReference>
<evidence type="ECO:0000256" key="8">
    <source>
        <dbReference type="ARBA" id="ARBA00047883"/>
    </source>
</evidence>
<dbReference type="Pfam" id="PF02581">
    <property type="entry name" value="TMP-TENI"/>
    <property type="match status" value="1"/>
</dbReference>
<evidence type="ECO:0000256" key="11">
    <source>
        <dbReference type="RuleBase" id="RU004253"/>
    </source>
</evidence>
<feature type="binding site" evidence="9">
    <location>
        <position position="79"/>
    </location>
    <ligand>
        <name>Mg(2+)</name>
        <dbReference type="ChEBI" id="CHEBI:18420"/>
    </ligand>
</feature>
<evidence type="ECO:0000256" key="6">
    <source>
        <dbReference type="ARBA" id="ARBA00047334"/>
    </source>
</evidence>
<dbReference type="NCBIfam" id="TIGR00693">
    <property type="entry name" value="thiE"/>
    <property type="match status" value="1"/>
</dbReference>
<comment type="caution">
    <text evidence="13">The sequence shown here is derived from an EMBL/GenBank/DDBJ whole genome shotgun (WGS) entry which is preliminary data.</text>
</comment>
<keyword evidence="14" id="KW-1185">Reference proteome</keyword>
<feature type="binding site" evidence="9">
    <location>
        <position position="98"/>
    </location>
    <ligand>
        <name>4-amino-2-methyl-5-(diphosphooxymethyl)pyrimidine</name>
        <dbReference type="ChEBI" id="CHEBI:57841"/>
    </ligand>
</feature>
<comment type="catalytic activity">
    <reaction evidence="8 9 10">
        <text>2-[(2R,5Z)-2-carboxy-4-methylthiazol-5(2H)-ylidene]ethyl phosphate + 4-amino-2-methyl-5-(diphosphooxymethyl)pyrimidine + 2 H(+) = thiamine phosphate + CO2 + diphosphate</text>
        <dbReference type="Rhea" id="RHEA:47844"/>
        <dbReference type="ChEBI" id="CHEBI:15378"/>
        <dbReference type="ChEBI" id="CHEBI:16526"/>
        <dbReference type="ChEBI" id="CHEBI:33019"/>
        <dbReference type="ChEBI" id="CHEBI:37575"/>
        <dbReference type="ChEBI" id="CHEBI:57841"/>
        <dbReference type="ChEBI" id="CHEBI:62899"/>
        <dbReference type="EC" id="2.5.1.3"/>
    </reaction>
</comment>
<feature type="binding site" evidence="9">
    <location>
        <position position="59"/>
    </location>
    <ligand>
        <name>4-amino-2-methyl-5-(diphosphooxymethyl)pyrimidine</name>
        <dbReference type="ChEBI" id="CHEBI:57841"/>
    </ligand>
</feature>
<feature type="binding site" evidence="9">
    <location>
        <begin position="175"/>
        <end position="176"/>
    </location>
    <ligand>
        <name>2-[(2R,5Z)-2-carboxy-4-methylthiazol-5(2H)-ylidene]ethyl phosphate</name>
        <dbReference type="ChEBI" id="CHEBI:62899"/>
    </ligand>
</feature>
<comment type="similarity">
    <text evidence="9 10">Belongs to the thiamine-phosphate synthase family.</text>
</comment>
<comment type="cofactor">
    <cofactor evidence="9">
        <name>Mg(2+)</name>
        <dbReference type="ChEBI" id="CHEBI:18420"/>
    </cofactor>
    <text evidence="9">Binds 1 Mg(2+) ion per subunit.</text>
</comment>
<dbReference type="InterPro" id="IPR036206">
    <property type="entry name" value="ThiamineP_synth_sf"/>
</dbReference>
<dbReference type="FunFam" id="3.20.20.70:FF:000096">
    <property type="entry name" value="Thiamine-phosphate synthase"/>
    <property type="match status" value="1"/>
</dbReference>
<gene>
    <name evidence="9 13" type="primary">thiE</name>
    <name evidence="13" type="ORF">GC093_18855</name>
</gene>
<feature type="binding site" evidence="9">
    <location>
        <begin position="27"/>
        <end position="31"/>
    </location>
    <ligand>
        <name>4-amino-2-methyl-5-(diphosphooxymethyl)pyrimidine</name>
        <dbReference type="ChEBI" id="CHEBI:57841"/>
    </ligand>
</feature>
<dbReference type="InterPro" id="IPR022998">
    <property type="entry name" value="ThiamineP_synth_TenI"/>
</dbReference>
<dbReference type="Gene3D" id="3.20.20.70">
    <property type="entry name" value="Aldolase class I"/>
    <property type="match status" value="1"/>
</dbReference>
<sequence>MGLEGYGHLTALQLAREAIAGGVTMIQLREKNAPLRQVLTQGVQLRELCRELGVPFFVNDRVDVAILLDADGVHVGQDDIPGMEARKLLGDDKIIGISAGTMEEAEWAMENGADYLGVGPIYSTATKQDAGEAIGTALISAITQRWTVPVVGIGGINTENATVIIEAGAHGVAVVSAITKQHKPLLAAQTLARTVQTAWLS</sequence>
<feature type="domain" description="Thiamine phosphate synthase/TenI" evidence="12">
    <location>
        <begin position="11"/>
        <end position="178"/>
    </location>
</feature>
<dbReference type="InterPro" id="IPR013785">
    <property type="entry name" value="Aldolase_TIM"/>
</dbReference>
<dbReference type="PANTHER" id="PTHR20857">
    <property type="entry name" value="THIAMINE-PHOSPHATE PYROPHOSPHORYLASE"/>
    <property type="match status" value="1"/>
</dbReference>
<accession>A0A972GW39</accession>
<keyword evidence="2 9" id="KW-0808">Transferase</keyword>
<name>A0A972GW39_9BACL</name>
<evidence type="ECO:0000256" key="2">
    <source>
        <dbReference type="ARBA" id="ARBA00022679"/>
    </source>
</evidence>
<evidence type="ECO:0000256" key="5">
    <source>
        <dbReference type="ARBA" id="ARBA00022977"/>
    </source>
</evidence>
<dbReference type="EC" id="2.5.1.3" evidence="9"/>
<dbReference type="GO" id="GO:0005737">
    <property type="term" value="C:cytoplasm"/>
    <property type="evidence" value="ECO:0007669"/>
    <property type="project" value="TreeGrafter"/>
</dbReference>
<dbReference type="GO" id="GO:0009228">
    <property type="term" value="P:thiamine biosynthetic process"/>
    <property type="evidence" value="ECO:0007669"/>
    <property type="project" value="UniProtKB-KW"/>
</dbReference>
<evidence type="ECO:0000259" key="12">
    <source>
        <dbReference type="Pfam" id="PF02581"/>
    </source>
</evidence>
<comment type="catalytic activity">
    <reaction evidence="6 9 10">
        <text>4-methyl-5-(2-phosphooxyethyl)-thiazole + 4-amino-2-methyl-5-(diphosphooxymethyl)pyrimidine + H(+) = thiamine phosphate + diphosphate</text>
        <dbReference type="Rhea" id="RHEA:22328"/>
        <dbReference type="ChEBI" id="CHEBI:15378"/>
        <dbReference type="ChEBI" id="CHEBI:33019"/>
        <dbReference type="ChEBI" id="CHEBI:37575"/>
        <dbReference type="ChEBI" id="CHEBI:57841"/>
        <dbReference type="ChEBI" id="CHEBI:58296"/>
        <dbReference type="EC" id="2.5.1.3"/>
    </reaction>
</comment>
<evidence type="ECO:0000256" key="9">
    <source>
        <dbReference type="HAMAP-Rule" id="MF_00097"/>
    </source>
</evidence>
<organism evidence="13 14">
    <name type="scientific">Paenibacillus foliorum</name>
    <dbReference type="NCBI Taxonomy" id="2654974"/>
    <lineage>
        <taxon>Bacteria</taxon>
        <taxon>Bacillati</taxon>
        <taxon>Bacillota</taxon>
        <taxon>Bacilli</taxon>
        <taxon>Bacillales</taxon>
        <taxon>Paenibacillaceae</taxon>
        <taxon>Paenibacillus</taxon>
    </lineage>
</organism>